<dbReference type="AlphaFoldDB" id="A0A9Q6ZDU7"/>
<dbReference type="Proteomes" id="UP000596202">
    <property type="component" value="Chromosome"/>
</dbReference>
<protein>
    <submittedName>
        <fullName evidence="1">Uncharacterized protein</fullName>
    </submittedName>
</protein>
<dbReference type="EMBL" id="CP068108">
    <property type="protein sequence ID" value="QQU00861.1"/>
    <property type="molecule type" value="Genomic_DNA"/>
</dbReference>
<sequence>MKKYYSHPVFTVFALFILSITTYGQTQNFGQKIGDLMYEMTASQPNTEKIQQLLQSMPIDNKEVKIGNLSYSIFDGFDGDKMYYIPFTTAEESRFTVEQLKQNNKLYFGVQFLLKSEYTLDSKKQVHYTNANYAYNTNYEELSPYCTTPMKYKNGSGNNPESPLLSCVYTNPDSKKRMMYWVVFEKPIGDTKGNTIKEIKFQSIELWQK</sequence>
<gene>
    <name evidence="1" type="ORF">I6I88_03625</name>
</gene>
<dbReference type="GeneID" id="93526726"/>
<evidence type="ECO:0000313" key="2">
    <source>
        <dbReference type="Proteomes" id="UP000596202"/>
    </source>
</evidence>
<name>A0A9Q6ZDU7_MYROD</name>
<evidence type="ECO:0000313" key="1">
    <source>
        <dbReference type="EMBL" id="QQU00861.1"/>
    </source>
</evidence>
<organism evidence="1 2">
    <name type="scientific">Myroides odoratus</name>
    <name type="common">Flavobacterium odoratum</name>
    <dbReference type="NCBI Taxonomy" id="256"/>
    <lineage>
        <taxon>Bacteria</taxon>
        <taxon>Pseudomonadati</taxon>
        <taxon>Bacteroidota</taxon>
        <taxon>Flavobacteriia</taxon>
        <taxon>Flavobacteriales</taxon>
        <taxon>Flavobacteriaceae</taxon>
        <taxon>Myroides</taxon>
    </lineage>
</organism>
<dbReference type="RefSeq" id="WP_002990741.1">
    <property type="nucleotide sequence ID" value="NZ_CP068108.1"/>
</dbReference>
<dbReference type="OrthoDB" id="1440535at2"/>
<accession>A0A9Q6ZDU7</accession>
<proteinExistence type="predicted"/>
<reference evidence="1 2" key="1">
    <citation type="submission" date="2021-01" db="EMBL/GenBank/DDBJ databases">
        <title>FDA dAtabase for Regulatory Grade micrObial Sequences (FDA-ARGOS): Supporting development and validation of Infectious Disease Dx tests.</title>
        <authorList>
            <person name="Sproer C."/>
            <person name="Gronow S."/>
            <person name="Severitt S."/>
            <person name="Schroder I."/>
            <person name="Tallon L."/>
            <person name="Sadzewicz L."/>
            <person name="Zhao X."/>
            <person name="Boylan J."/>
            <person name="Ott S."/>
            <person name="Bowen H."/>
            <person name="Vavikolanu K."/>
            <person name="Mehta A."/>
            <person name="Aluvathingal J."/>
            <person name="Nadendla S."/>
            <person name="Lowell S."/>
            <person name="Myers T."/>
            <person name="Yan Y."/>
            <person name="Sichtig H."/>
        </authorList>
    </citation>
    <scope>NUCLEOTIDE SEQUENCE [LARGE SCALE GENOMIC DNA]</scope>
    <source>
        <strain evidence="1 2">FDAARGOS_1131</strain>
    </source>
</reference>